<dbReference type="Proteomes" id="UP000680638">
    <property type="component" value="Unassembled WGS sequence"/>
</dbReference>
<proteinExistence type="predicted"/>
<feature type="domain" description="N-acetyltransferase" evidence="1">
    <location>
        <begin position="1"/>
        <end position="162"/>
    </location>
</feature>
<dbReference type="Pfam" id="PF13302">
    <property type="entry name" value="Acetyltransf_3"/>
    <property type="match status" value="1"/>
</dbReference>
<dbReference type="InterPro" id="IPR016181">
    <property type="entry name" value="Acyl_CoA_acyltransferase"/>
</dbReference>
<dbReference type="InterPro" id="IPR051531">
    <property type="entry name" value="N-acetyltransferase"/>
</dbReference>
<dbReference type="RefSeq" id="WP_212949305.1">
    <property type="nucleotide sequence ID" value="NZ_BORW01000007.1"/>
</dbReference>
<evidence type="ECO:0000259" key="1">
    <source>
        <dbReference type="PROSITE" id="PS51186"/>
    </source>
</evidence>
<evidence type="ECO:0000313" key="3">
    <source>
        <dbReference type="Proteomes" id="UP000680638"/>
    </source>
</evidence>
<dbReference type="SUPFAM" id="SSF55729">
    <property type="entry name" value="Acyl-CoA N-acyltransferases (Nat)"/>
    <property type="match status" value="1"/>
</dbReference>
<dbReference type="InterPro" id="IPR000182">
    <property type="entry name" value="GNAT_dom"/>
</dbReference>
<dbReference type="EMBL" id="BORW01000007">
    <property type="protein sequence ID" value="GIO67165.1"/>
    <property type="molecule type" value="Genomic_DNA"/>
</dbReference>
<dbReference type="Gene3D" id="3.40.630.30">
    <property type="match status" value="1"/>
</dbReference>
<reference evidence="2 3" key="1">
    <citation type="submission" date="2021-03" db="EMBL/GenBank/DDBJ databases">
        <title>Antimicrobial resistance genes in bacteria isolated from Japanese honey, and their potential for conferring macrolide and lincosamide resistance in the American foulbrood pathogen Paenibacillus larvae.</title>
        <authorList>
            <person name="Okamoto M."/>
            <person name="Kumagai M."/>
            <person name="Kanamori H."/>
            <person name="Takamatsu D."/>
        </authorList>
    </citation>
    <scope>NUCLEOTIDE SEQUENCE [LARGE SCALE GENOMIC DNA]</scope>
    <source>
        <strain evidence="2 3">J21TS3</strain>
    </source>
</reference>
<dbReference type="PANTHER" id="PTHR43792:SF1">
    <property type="entry name" value="N-ACETYLTRANSFERASE DOMAIN-CONTAINING PROTEIN"/>
    <property type="match status" value="1"/>
</dbReference>
<gene>
    <name evidence="2" type="ORF">J21TS3_19860</name>
</gene>
<protein>
    <submittedName>
        <fullName evidence="2">Alanine acetyltransferase</fullName>
    </submittedName>
</protein>
<keyword evidence="3" id="KW-1185">Reference proteome</keyword>
<organism evidence="2 3">
    <name type="scientific">Paenibacillus cookii</name>
    <dbReference type="NCBI Taxonomy" id="157839"/>
    <lineage>
        <taxon>Bacteria</taxon>
        <taxon>Bacillati</taxon>
        <taxon>Bacillota</taxon>
        <taxon>Bacilli</taxon>
        <taxon>Bacillales</taxon>
        <taxon>Paenibacillaceae</taxon>
        <taxon>Paenibacillus</taxon>
    </lineage>
</organism>
<name>A0ABQ4LV52_9BACL</name>
<comment type="caution">
    <text evidence="2">The sequence shown here is derived from an EMBL/GenBank/DDBJ whole genome shotgun (WGS) entry which is preliminary data.</text>
</comment>
<accession>A0ABQ4LV52</accession>
<dbReference type="PROSITE" id="PS51186">
    <property type="entry name" value="GNAT"/>
    <property type="match status" value="1"/>
</dbReference>
<sequence>MLKKRDLHECRALYNLMTDPAVFTYVRYSCPSYEEYLFITKQLIVEEEQGTCISRTILNEMGQPIGTIDLYQIAHQTGFLATWIGAPYFGKGYNARAKEAFLAELFLEHPIETVYLKIRKQNIRSRKAVEKLPYVKFGNNIYEQVYQSVNQPQHCFDLYYVERESFLESSEGLRHEMAT</sequence>
<dbReference type="PANTHER" id="PTHR43792">
    <property type="entry name" value="GNAT FAMILY, PUTATIVE (AFU_ORTHOLOGUE AFUA_3G00765)-RELATED-RELATED"/>
    <property type="match status" value="1"/>
</dbReference>
<evidence type="ECO:0000313" key="2">
    <source>
        <dbReference type="EMBL" id="GIO67165.1"/>
    </source>
</evidence>